<evidence type="ECO:0000256" key="3">
    <source>
        <dbReference type="RuleBase" id="RU000363"/>
    </source>
</evidence>
<dbReference type="SUPFAM" id="SSF51735">
    <property type="entry name" value="NAD(P)-binding Rossmann-fold domains"/>
    <property type="match status" value="1"/>
</dbReference>
<dbReference type="AlphaFoldDB" id="A0A2K9LLF8"/>
<dbReference type="PANTHER" id="PTHR24322:SF736">
    <property type="entry name" value="RETINOL DEHYDROGENASE 10"/>
    <property type="match status" value="1"/>
</dbReference>
<proteinExistence type="inferred from homology"/>
<dbReference type="NCBIfam" id="NF005878">
    <property type="entry name" value="PRK07825.1"/>
    <property type="match status" value="1"/>
</dbReference>
<gene>
    <name evidence="5" type="ORF">Kalk_11930</name>
</gene>
<protein>
    <submittedName>
        <fullName evidence="5">Short-chain dehydrogenase</fullName>
    </submittedName>
</protein>
<dbReference type="Proteomes" id="UP000235116">
    <property type="component" value="Chromosome"/>
</dbReference>
<dbReference type="InterPro" id="IPR057326">
    <property type="entry name" value="KR_dom"/>
</dbReference>
<dbReference type="PRINTS" id="PR00080">
    <property type="entry name" value="SDRFAMILY"/>
</dbReference>
<dbReference type="PANTHER" id="PTHR24322">
    <property type="entry name" value="PKSB"/>
    <property type="match status" value="1"/>
</dbReference>
<sequence length="271" mass="28471">MSINLNGAVACVTGGGRGIGEATVRALVDQGARVVVGDIDEKAAEAVAASLSGVRAVKLDVADPESFENFLNVARELGPVDLLVNNAGIMRTGKFVDIDLAALHREMAINTGGVINGMRLVLPDMLQRSHGHIVNVSSMAGKMTCAGASVYTASKFAVAGLSRSVRAEIVGSGVSITTIMPSAVDTDLTAGMNIRGIPKAKPSEIAAEVIASCKHGQPEVTMPKWLYPVGTIEQALPERVGNWIKRIAGAQERIAPDNEKTREYQARVSRS</sequence>
<evidence type="ECO:0000256" key="2">
    <source>
        <dbReference type="ARBA" id="ARBA00023002"/>
    </source>
</evidence>
<dbReference type="EMBL" id="CP022684">
    <property type="protein sequence ID" value="AUM13090.1"/>
    <property type="molecule type" value="Genomic_DNA"/>
</dbReference>
<dbReference type="KEGG" id="kak:Kalk_11930"/>
<reference evidence="6" key="1">
    <citation type="submission" date="2017-08" db="EMBL/GenBank/DDBJ databases">
        <title>Direct submision.</title>
        <authorList>
            <person name="Kim S.-J."/>
            <person name="Rhee S.-K."/>
        </authorList>
    </citation>
    <scope>NUCLEOTIDE SEQUENCE [LARGE SCALE GENOMIC DNA]</scope>
    <source>
        <strain evidence="6">GI5</strain>
    </source>
</reference>
<dbReference type="RefSeq" id="WP_101894469.1">
    <property type="nucleotide sequence ID" value="NZ_CP022684.1"/>
</dbReference>
<evidence type="ECO:0000256" key="1">
    <source>
        <dbReference type="ARBA" id="ARBA00006484"/>
    </source>
</evidence>
<accession>A0A2K9LLF8</accession>
<dbReference type="InterPro" id="IPR002347">
    <property type="entry name" value="SDR_fam"/>
</dbReference>
<dbReference type="Gene3D" id="3.40.50.720">
    <property type="entry name" value="NAD(P)-binding Rossmann-like Domain"/>
    <property type="match status" value="1"/>
</dbReference>
<dbReference type="OrthoDB" id="9810734at2"/>
<evidence type="ECO:0000313" key="6">
    <source>
        <dbReference type="Proteomes" id="UP000235116"/>
    </source>
</evidence>
<evidence type="ECO:0000313" key="5">
    <source>
        <dbReference type="EMBL" id="AUM13090.1"/>
    </source>
</evidence>
<keyword evidence="6" id="KW-1185">Reference proteome</keyword>
<feature type="domain" description="Ketoreductase" evidence="4">
    <location>
        <begin position="8"/>
        <end position="182"/>
    </location>
</feature>
<comment type="similarity">
    <text evidence="1 3">Belongs to the short-chain dehydrogenases/reductases (SDR) family.</text>
</comment>
<dbReference type="Pfam" id="PF00106">
    <property type="entry name" value="adh_short"/>
    <property type="match status" value="1"/>
</dbReference>
<dbReference type="PRINTS" id="PR00081">
    <property type="entry name" value="GDHRDH"/>
</dbReference>
<dbReference type="GO" id="GO:0016616">
    <property type="term" value="F:oxidoreductase activity, acting on the CH-OH group of donors, NAD or NADP as acceptor"/>
    <property type="evidence" value="ECO:0007669"/>
    <property type="project" value="TreeGrafter"/>
</dbReference>
<evidence type="ECO:0000259" key="4">
    <source>
        <dbReference type="SMART" id="SM00822"/>
    </source>
</evidence>
<dbReference type="InterPro" id="IPR036291">
    <property type="entry name" value="NAD(P)-bd_dom_sf"/>
</dbReference>
<dbReference type="PROSITE" id="PS00061">
    <property type="entry name" value="ADH_SHORT"/>
    <property type="match status" value="1"/>
</dbReference>
<organism evidence="5 6">
    <name type="scientific">Ketobacter alkanivorans</name>
    <dbReference type="NCBI Taxonomy" id="1917421"/>
    <lineage>
        <taxon>Bacteria</taxon>
        <taxon>Pseudomonadati</taxon>
        <taxon>Pseudomonadota</taxon>
        <taxon>Gammaproteobacteria</taxon>
        <taxon>Pseudomonadales</taxon>
        <taxon>Ketobacteraceae</taxon>
        <taxon>Ketobacter</taxon>
    </lineage>
</organism>
<dbReference type="InterPro" id="IPR020904">
    <property type="entry name" value="Sc_DH/Rdtase_CS"/>
</dbReference>
<dbReference type="SMART" id="SM00822">
    <property type="entry name" value="PKS_KR"/>
    <property type="match status" value="1"/>
</dbReference>
<keyword evidence="2" id="KW-0560">Oxidoreductase</keyword>
<name>A0A2K9LLF8_9GAMM</name>
<dbReference type="CDD" id="cd05233">
    <property type="entry name" value="SDR_c"/>
    <property type="match status" value="1"/>
</dbReference>